<dbReference type="GO" id="GO:0003700">
    <property type="term" value="F:DNA-binding transcription factor activity"/>
    <property type="evidence" value="ECO:0007669"/>
    <property type="project" value="TreeGrafter"/>
</dbReference>
<evidence type="ECO:0000313" key="3">
    <source>
        <dbReference type="Proteomes" id="UP000255106"/>
    </source>
</evidence>
<dbReference type="InterPro" id="IPR029016">
    <property type="entry name" value="GAF-like_dom_sf"/>
</dbReference>
<dbReference type="InterPro" id="IPR050707">
    <property type="entry name" value="HTH_MetabolicPath_Reg"/>
</dbReference>
<dbReference type="GO" id="GO:0003677">
    <property type="term" value="F:DNA binding"/>
    <property type="evidence" value="ECO:0007669"/>
    <property type="project" value="TreeGrafter"/>
</dbReference>
<evidence type="ECO:0000259" key="1">
    <source>
        <dbReference type="PROSITE" id="PS51078"/>
    </source>
</evidence>
<dbReference type="Proteomes" id="UP000255106">
    <property type="component" value="Unassembled WGS sequence"/>
</dbReference>
<gene>
    <name evidence="2" type="primary">yiaJ_2</name>
    <name evidence="2" type="ORF">NCTC10005_00629</name>
</gene>
<feature type="domain" description="IclR-ED" evidence="1">
    <location>
        <begin position="1"/>
        <end position="132"/>
    </location>
</feature>
<dbReference type="Pfam" id="PF01614">
    <property type="entry name" value="IclR_C"/>
    <property type="match status" value="1"/>
</dbReference>
<sequence>MLRTRAYIGQHMPLYCSAMGKIYMAFGHQDYVASYWESHQDQIQPLTRNTITELSAMYDELAEIREHSMAMDKEENELGVSCIAVPVFDIHGRVPYAISISLSTSRMKQIGEKNLLTPLRETADAISRELGFNVREG</sequence>
<reference evidence="2 3" key="1">
    <citation type="submission" date="2018-06" db="EMBL/GenBank/DDBJ databases">
        <authorList>
            <consortium name="Pathogen Informatics"/>
            <person name="Doyle S."/>
        </authorList>
    </citation>
    <scope>NUCLEOTIDE SEQUENCE [LARGE SCALE GENOMIC DNA]</scope>
    <source>
        <strain evidence="2 3">NCTC10005</strain>
    </source>
</reference>
<dbReference type="Gene3D" id="3.30.450.40">
    <property type="match status" value="1"/>
</dbReference>
<accession>A0A377LPG9</accession>
<organism evidence="2 3">
    <name type="scientific">Enterobacter cloacae</name>
    <dbReference type="NCBI Taxonomy" id="550"/>
    <lineage>
        <taxon>Bacteria</taxon>
        <taxon>Pseudomonadati</taxon>
        <taxon>Pseudomonadota</taxon>
        <taxon>Gammaproteobacteria</taxon>
        <taxon>Enterobacterales</taxon>
        <taxon>Enterobacteriaceae</taxon>
        <taxon>Enterobacter</taxon>
        <taxon>Enterobacter cloacae complex</taxon>
    </lineage>
</organism>
<name>A0A377LPG9_ENTCL</name>
<dbReference type="PANTHER" id="PTHR30136">
    <property type="entry name" value="HELIX-TURN-HELIX TRANSCRIPTIONAL REGULATOR, ICLR FAMILY"/>
    <property type="match status" value="1"/>
</dbReference>
<dbReference type="InterPro" id="IPR014757">
    <property type="entry name" value="Tscrpt_reg_IclR_C"/>
</dbReference>
<dbReference type="EMBL" id="UGJB01000004">
    <property type="protein sequence ID" value="STQ07992.1"/>
    <property type="molecule type" value="Genomic_DNA"/>
</dbReference>
<dbReference type="SUPFAM" id="SSF55781">
    <property type="entry name" value="GAF domain-like"/>
    <property type="match status" value="1"/>
</dbReference>
<dbReference type="PROSITE" id="PS51078">
    <property type="entry name" value="ICLR_ED"/>
    <property type="match status" value="1"/>
</dbReference>
<dbReference type="GO" id="GO:0045892">
    <property type="term" value="P:negative regulation of DNA-templated transcription"/>
    <property type="evidence" value="ECO:0007669"/>
    <property type="project" value="TreeGrafter"/>
</dbReference>
<dbReference type="AlphaFoldDB" id="A0A377LPG9"/>
<protein>
    <submittedName>
        <fullName evidence="2">HTH-type transcriptional regulator yiaJ</fullName>
    </submittedName>
</protein>
<proteinExistence type="predicted"/>
<dbReference type="PANTHER" id="PTHR30136:SF19">
    <property type="entry name" value="DNA-BINDING TRANSCRIPTIONAL REPRESSOR YIAJ"/>
    <property type="match status" value="1"/>
</dbReference>
<evidence type="ECO:0000313" key="2">
    <source>
        <dbReference type="EMBL" id="STQ07992.1"/>
    </source>
</evidence>